<feature type="transmembrane region" description="Helical" evidence="7">
    <location>
        <begin position="143"/>
        <end position="165"/>
    </location>
</feature>
<feature type="transmembrane region" description="Helical" evidence="7">
    <location>
        <begin position="196"/>
        <end position="215"/>
    </location>
</feature>
<dbReference type="PANTHER" id="PTHR30012">
    <property type="entry name" value="GENERAL SECRETION PATHWAY PROTEIN"/>
    <property type="match status" value="1"/>
</dbReference>
<dbReference type="InterPro" id="IPR042094">
    <property type="entry name" value="T2SS_GspF_sf"/>
</dbReference>
<feature type="domain" description="Type II secretion system protein GspF" evidence="8">
    <location>
        <begin position="248"/>
        <end position="367"/>
    </location>
</feature>
<keyword evidence="4 7" id="KW-0812">Transmembrane</keyword>
<keyword evidence="6 7" id="KW-0472">Membrane</keyword>
<dbReference type="PRINTS" id="PR00812">
    <property type="entry name" value="BCTERIALGSPF"/>
</dbReference>
<organism evidence="9 10">
    <name type="scientific">Macrococcus epidermidis</name>
    <dbReference type="NCBI Taxonomy" id="1902580"/>
    <lineage>
        <taxon>Bacteria</taxon>
        <taxon>Bacillati</taxon>
        <taxon>Bacillota</taxon>
        <taxon>Bacilli</taxon>
        <taxon>Bacillales</taxon>
        <taxon>Staphylococcaceae</taxon>
        <taxon>Macrococcus</taxon>
    </lineage>
</organism>
<proteinExistence type="inferred from homology"/>
<dbReference type="AlphaFoldDB" id="A0A327ZXB8"/>
<dbReference type="GO" id="GO:0005886">
    <property type="term" value="C:plasma membrane"/>
    <property type="evidence" value="ECO:0007669"/>
    <property type="project" value="UniProtKB-SubCell"/>
</dbReference>
<comment type="caution">
    <text evidence="9">The sequence shown here is derived from an EMBL/GenBank/DDBJ whole genome shotgun (WGS) entry which is preliminary data.</text>
</comment>
<accession>A0A327ZXB8</accession>
<dbReference type="NCBIfam" id="NF041012">
    <property type="entry name" value="T4P_ComGB"/>
    <property type="match status" value="1"/>
</dbReference>
<evidence type="ECO:0000313" key="10">
    <source>
        <dbReference type="Proteomes" id="UP000249808"/>
    </source>
</evidence>
<keyword evidence="3" id="KW-1003">Cell membrane</keyword>
<dbReference type="Pfam" id="PF00482">
    <property type="entry name" value="T2SSF"/>
    <property type="match status" value="2"/>
</dbReference>
<keyword evidence="10" id="KW-1185">Reference proteome</keyword>
<evidence type="ECO:0000256" key="5">
    <source>
        <dbReference type="ARBA" id="ARBA00022989"/>
    </source>
</evidence>
<sequence length="376" mass="44100">MIEKFSIIILYQNNCKLCTTKKRLRSWSMNVMLWNRNKLKLYEDDFLIRLSEMTQNGFTQYEAIKFLFSQYDEVKSSDKKLVLSALEQGKTLSDCLKLLNYSNHIVMQVHFSESFGNVNETLKHCYAYNLSKRKLKQQFIKTIQYPLVLIIIFIALIITVNHTVLPQFKNMYSSMGVTLSKELIILTNILYTLPQIIIYTILLLISLILYYFLIFKKSNIKNQLYTIKKIPVINQLFRLFITYRVSAELSFFLSNGVMMKNVISILEGQNNDQTLSYIAACINQELIKGEALPDAVSKLQLFEKSMIQFMQHGEKNSKLDRELEYYSQYVFKKFELRIFKLIKSIQPIIFIVLGLLIVAMYLVIILPMLQMMEGIQ</sequence>
<evidence type="ECO:0000256" key="2">
    <source>
        <dbReference type="ARBA" id="ARBA00005745"/>
    </source>
</evidence>
<protein>
    <recommendedName>
        <fullName evidence="8">Type II secretion system protein GspF domain-containing protein</fullName>
    </recommendedName>
</protein>
<evidence type="ECO:0000259" key="8">
    <source>
        <dbReference type="Pfam" id="PF00482"/>
    </source>
</evidence>
<dbReference type="Gene3D" id="1.20.81.30">
    <property type="entry name" value="Type II secretion system (T2SS), domain F"/>
    <property type="match status" value="2"/>
</dbReference>
<dbReference type="Proteomes" id="UP000249808">
    <property type="component" value="Unassembled WGS sequence"/>
</dbReference>
<dbReference type="InterPro" id="IPR047692">
    <property type="entry name" value="T4P_ComGB"/>
</dbReference>
<evidence type="ECO:0000256" key="3">
    <source>
        <dbReference type="ARBA" id="ARBA00022475"/>
    </source>
</evidence>
<evidence type="ECO:0000313" key="9">
    <source>
        <dbReference type="EMBL" id="RAK46862.1"/>
    </source>
</evidence>
<name>A0A327ZXB8_9STAP</name>
<reference evidence="9 10" key="1">
    <citation type="journal article" date="2018" name="Front. Microbiol.">
        <title>Description and Comparative Genomics of Macrococcus caseolyticus subsp. hominis subsp. nov., Macrococcus goetzii sp. nov., Macrococcus epidermidis sp. nov., and Macrococcus bohemicus sp. nov., Novel Macrococci From Human Clinical Material With Virulence Potential and Suspected Uptake of Foreign DNA by Natural Transformation.</title>
        <authorList>
            <person name="Maslanova I."/>
            <person name="Wertheimer Z."/>
            <person name="Sedlacek I."/>
            <person name="Svec P."/>
            <person name="Indrakova A."/>
            <person name="Kovarovic V."/>
            <person name="Schumann P."/>
            <person name="Sproer C."/>
            <person name="Kralova S."/>
            <person name="Sedo O."/>
            <person name="Kristofova L."/>
            <person name="Vrbovska V."/>
            <person name="Fuzik T."/>
            <person name="Petras P."/>
            <person name="Zdrahal Z."/>
            <person name="Ruzickova V."/>
            <person name="Doskar J."/>
            <person name="Pantucek R."/>
        </authorList>
    </citation>
    <scope>NUCLEOTIDE SEQUENCE [LARGE SCALE GENOMIC DNA]</scope>
    <source>
        <strain evidence="9 10">01/688</strain>
    </source>
</reference>
<gene>
    <name evidence="9" type="ORF">BHU61_05215</name>
</gene>
<evidence type="ECO:0000256" key="1">
    <source>
        <dbReference type="ARBA" id="ARBA00004651"/>
    </source>
</evidence>
<feature type="transmembrane region" description="Helical" evidence="7">
    <location>
        <begin position="347"/>
        <end position="369"/>
    </location>
</feature>
<evidence type="ECO:0000256" key="4">
    <source>
        <dbReference type="ARBA" id="ARBA00022692"/>
    </source>
</evidence>
<dbReference type="InterPro" id="IPR003004">
    <property type="entry name" value="GspF/PilC"/>
</dbReference>
<evidence type="ECO:0000256" key="6">
    <source>
        <dbReference type="ARBA" id="ARBA00023136"/>
    </source>
</evidence>
<keyword evidence="5 7" id="KW-1133">Transmembrane helix</keyword>
<comment type="subcellular location">
    <subcellularLocation>
        <location evidence="1">Cell membrane</location>
        <topology evidence="1">Multi-pass membrane protein</topology>
    </subcellularLocation>
</comment>
<dbReference type="EMBL" id="PZJH01000001">
    <property type="protein sequence ID" value="RAK46862.1"/>
    <property type="molecule type" value="Genomic_DNA"/>
</dbReference>
<comment type="similarity">
    <text evidence="2">Belongs to the GSP F family.</text>
</comment>
<feature type="domain" description="Type II secretion system protein GspF" evidence="8">
    <location>
        <begin position="46"/>
        <end position="160"/>
    </location>
</feature>
<dbReference type="InterPro" id="IPR018076">
    <property type="entry name" value="T2SS_GspF_dom"/>
</dbReference>
<evidence type="ECO:0000256" key="7">
    <source>
        <dbReference type="SAM" id="Phobius"/>
    </source>
</evidence>
<dbReference type="PANTHER" id="PTHR30012:SF0">
    <property type="entry name" value="TYPE II SECRETION SYSTEM PROTEIN F-RELATED"/>
    <property type="match status" value="1"/>
</dbReference>